<sequence>MKLQSSSYGWMQVEVRSSQDRESHTPAPAPVVSPPSEAEDGAEEGGEGVRRAEDVVMRAGVNGVGPGSVSDPLRAAGEGEGERMDVDEGTTESAPTS</sequence>
<feature type="compositionally biased region" description="Basic and acidic residues" evidence="1">
    <location>
        <begin position="47"/>
        <end position="56"/>
    </location>
</feature>
<gene>
    <name evidence="2" type="ORF">NLJ89_g3518</name>
</gene>
<dbReference type="AlphaFoldDB" id="A0A9W8MWT8"/>
<feature type="compositionally biased region" description="Acidic residues" evidence="1">
    <location>
        <begin position="37"/>
        <end position="46"/>
    </location>
</feature>
<evidence type="ECO:0000313" key="3">
    <source>
        <dbReference type="Proteomes" id="UP001148786"/>
    </source>
</evidence>
<proteinExistence type="predicted"/>
<dbReference type="EMBL" id="JANKHO010000256">
    <property type="protein sequence ID" value="KAJ3512447.1"/>
    <property type="molecule type" value="Genomic_DNA"/>
</dbReference>
<keyword evidence="3" id="KW-1185">Reference proteome</keyword>
<comment type="caution">
    <text evidence="2">The sequence shown here is derived from an EMBL/GenBank/DDBJ whole genome shotgun (WGS) entry which is preliminary data.</text>
</comment>
<protein>
    <submittedName>
        <fullName evidence="2">Uncharacterized protein</fullName>
    </submittedName>
</protein>
<reference evidence="2" key="1">
    <citation type="submission" date="2022-07" db="EMBL/GenBank/DDBJ databases">
        <title>Genome Sequence of Agrocybe chaxingu.</title>
        <authorList>
            <person name="Buettner E."/>
        </authorList>
    </citation>
    <scope>NUCLEOTIDE SEQUENCE</scope>
    <source>
        <strain evidence="2">MP-N11</strain>
    </source>
</reference>
<organism evidence="2 3">
    <name type="scientific">Agrocybe chaxingu</name>
    <dbReference type="NCBI Taxonomy" id="84603"/>
    <lineage>
        <taxon>Eukaryota</taxon>
        <taxon>Fungi</taxon>
        <taxon>Dikarya</taxon>
        <taxon>Basidiomycota</taxon>
        <taxon>Agaricomycotina</taxon>
        <taxon>Agaricomycetes</taxon>
        <taxon>Agaricomycetidae</taxon>
        <taxon>Agaricales</taxon>
        <taxon>Agaricineae</taxon>
        <taxon>Strophariaceae</taxon>
        <taxon>Agrocybe</taxon>
    </lineage>
</organism>
<dbReference type="Proteomes" id="UP001148786">
    <property type="component" value="Unassembled WGS sequence"/>
</dbReference>
<evidence type="ECO:0000256" key="1">
    <source>
        <dbReference type="SAM" id="MobiDB-lite"/>
    </source>
</evidence>
<feature type="region of interest" description="Disordered" evidence="1">
    <location>
        <begin position="1"/>
        <end position="97"/>
    </location>
</feature>
<accession>A0A9W8MWT8</accession>
<evidence type="ECO:0000313" key="2">
    <source>
        <dbReference type="EMBL" id="KAJ3512447.1"/>
    </source>
</evidence>
<name>A0A9W8MWT8_9AGAR</name>